<dbReference type="KEGG" id="maes:Ga0123461_2297"/>
<evidence type="ECO:0000313" key="3">
    <source>
        <dbReference type="Proteomes" id="UP000231701"/>
    </source>
</evidence>
<proteinExistence type="predicted"/>
<name>A0A2K8L089_MARES</name>
<dbReference type="InterPro" id="IPR045530">
    <property type="entry name" value="DO-GTPase1"/>
</dbReference>
<organism evidence="2 3">
    <name type="scientific">Mariprofundus aestuarium</name>
    <dbReference type="NCBI Taxonomy" id="1921086"/>
    <lineage>
        <taxon>Bacteria</taxon>
        <taxon>Pseudomonadati</taxon>
        <taxon>Pseudomonadota</taxon>
        <taxon>Candidatius Mariprofundia</taxon>
        <taxon>Mariprofundales</taxon>
        <taxon>Mariprofundaceae</taxon>
        <taxon>Mariprofundus</taxon>
    </lineage>
</organism>
<evidence type="ECO:0000313" key="2">
    <source>
        <dbReference type="EMBL" id="ATX80698.1"/>
    </source>
</evidence>
<feature type="domain" description="Double-GTPase 1" evidence="1">
    <location>
        <begin position="8"/>
        <end position="271"/>
    </location>
</feature>
<reference evidence="2 3" key="1">
    <citation type="submission" date="2016-12" db="EMBL/GenBank/DDBJ databases">
        <title>Isolation and genomic insights into novel planktonic Zetaproteobacteria from stratified waters of the Chesapeake Bay.</title>
        <authorList>
            <person name="McAllister S.M."/>
            <person name="Kato S."/>
            <person name="Chan C.S."/>
            <person name="Chiu B.K."/>
            <person name="Field E.K."/>
        </authorList>
    </citation>
    <scope>NUCLEOTIDE SEQUENCE [LARGE SCALE GENOMIC DNA]</scope>
    <source>
        <strain evidence="2 3">CP-5</strain>
    </source>
</reference>
<evidence type="ECO:0000259" key="1">
    <source>
        <dbReference type="Pfam" id="PF19975"/>
    </source>
</evidence>
<protein>
    <recommendedName>
        <fullName evidence="1">Double-GTPase 1 domain-containing protein</fullName>
    </recommendedName>
</protein>
<keyword evidence="3" id="KW-1185">Reference proteome</keyword>
<dbReference type="OrthoDB" id="9758793at2"/>
<dbReference type="EMBL" id="CP018799">
    <property type="protein sequence ID" value="ATX80698.1"/>
    <property type="molecule type" value="Genomic_DNA"/>
</dbReference>
<dbReference type="SUPFAM" id="SSF52540">
    <property type="entry name" value="P-loop containing nucleoside triphosphate hydrolases"/>
    <property type="match status" value="1"/>
</dbReference>
<sequence length="276" mass="30969">MSVNDSILIIGHPSSGKTTFIAQFLTRVKKRKSSISLIKAPENIKAVADAVKKLSNGEAPTATPAGENEELVLSIQVGEKSIDLVCPDYGGEQVSDMTELMTIDDHWKKLLNNSDRWVLFIRAHTIMPRYDLSRNSYEKIDNEKHTSLRSPGLSEQSKFIELLQSMLHIKNIGLKHPISMPTISIVLTCWDELETNETPAQVLQDKLPMLLHFVETVWEKDSFEIFGLSAQEFPLNTIEAKDKYLDDLPESFGYVVDQNGAKDKDITKLVAATLNL</sequence>
<dbReference type="AlphaFoldDB" id="A0A2K8L089"/>
<dbReference type="RefSeq" id="WP_100278436.1">
    <property type="nucleotide sequence ID" value="NZ_CP018799.1"/>
</dbReference>
<accession>A0A2K8L089</accession>
<dbReference type="Proteomes" id="UP000231701">
    <property type="component" value="Chromosome"/>
</dbReference>
<gene>
    <name evidence="2" type="ORF">Ga0123461_2297</name>
</gene>
<dbReference type="Pfam" id="PF19975">
    <property type="entry name" value="DO-GTPase1"/>
    <property type="match status" value="1"/>
</dbReference>
<dbReference type="InterPro" id="IPR027417">
    <property type="entry name" value="P-loop_NTPase"/>
</dbReference>